<name>A0A0C3QV82_9AGAM</name>
<evidence type="ECO:0000313" key="9">
    <source>
        <dbReference type="EMBL" id="KIO32509.1"/>
    </source>
</evidence>
<dbReference type="EMBL" id="KN822954">
    <property type="protein sequence ID" value="KIO32509.1"/>
    <property type="molecule type" value="Genomic_DNA"/>
</dbReference>
<dbReference type="GO" id="GO:0001401">
    <property type="term" value="C:SAM complex"/>
    <property type="evidence" value="ECO:0007669"/>
    <property type="project" value="InterPro"/>
</dbReference>
<evidence type="ECO:0000256" key="2">
    <source>
        <dbReference type="ARBA" id="ARBA00022448"/>
    </source>
</evidence>
<evidence type="ECO:0000313" key="10">
    <source>
        <dbReference type="Proteomes" id="UP000054248"/>
    </source>
</evidence>
<dbReference type="Proteomes" id="UP000054248">
    <property type="component" value="Unassembled WGS sequence"/>
</dbReference>
<comment type="subcellular location">
    <subcellularLocation>
        <location evidence="1">Mitochondrion outer membrane</location>
    </subcellularLocation>
</comment>
<reference evidence="10" key="2">
    <citation type="submission" date="2015-01" db="EMBL/GenBank/DDBJ databases">
        <title>Evolutionary Origins and Diversification of the Mycorrhizal Mutualists.</title>
        <authorList>
            <consortium name="DOE Joint Genome Institute"/>
            <consortium name="Mycorrhizal Genomics Consortium"/>
            <person name="Kohler A."/>
            <person name="Kuo A."/>
            <person name="Nagy L.G."/>
            <person name="Floudas D."/>
            <person name="Copeland A."/>
            <person name="Barry K.W."/>
            <person name="Cichocki N."/>
            <person name="Veneault-Fourrey C."/>
            <person name="LaButti K."/>
            <person name="Lindquist E.A."/>
            <person name="Lipzen A."/>
            <person name="Lundell T."/>
            <person name="Morin E."/>
            <person name="Murat C."/>
            <person name="Riley R."/>
            <person name="Ohm R."/>
            <person name="Sun H."/>
            <person name="Tunlid A."/>
            <person name="Henrissat B."/>
            <person name="Grigoriev I.V."/>
            <person name="Hibbett D.S."/>
            <person name="Martin F."/>
        </authorList>
    </citation>
    <scope>NUCLEOTIDE SEQUENCE [LARGE SCALE GENOMIC DNA]</scope>
    <source>
        <strain evidence="10">MUT 4182</strain>
    </source>
</reference>
<organism evidence="9 10">
    <name type="scientific">Tulasnella calospora MUT 4182</name>
    <dbReference type="NCBI Taxonomy" id="1051891"/>
    <lineage>
        <taxon>Eukaryota</taxon>
        <taxon>Fungi</taxon>
        <taxon>Dikarya</taxon>
        <taxon>Basidiomycota</taxon>
        <taxon>Agaricomycotina</taxon>
        <taxon>Agaricomycetes</taxon>
        <taxon>Cantharellales</taxon>
        <taxon>Tulasnellaceae</taxon>
        <taxon>Tulasnella</taxon>
    </lineage>
</organism>
<dbReference type="GO" id="GO:0007005">
    <property type="term" value="P:mitochondrion organization"/>
    <property type="evidence" value="ECO:0007669"/>
    <property type="project" value="TreeGrafter"/>
</dbReference>
<dbReference type="OrthoDB" id="5835136at2759"/>
<dbReference type="InterPro" id="IPR050931">
    <property type="entry name" value="Mito_Protein_Transport_Metaxin"/>
</dbReference>
<dbReference type="Pfam" id="PF10568">
    <property type="entry name" value="Tom37"/>
    <property type="match status" value="1"/>
</dbReference>
<evidence type="ECO:0000256" key="5">
    <source>
        <dbReference type="ARBA" id="ARBA00023128"/>
    </source>
</evidence>
<sequence>MFQLYVWPGAWNLPSIDAQCLIAILYLQLSFPGRFKIVECANPDVSPLGQLPFLVHENHSVSTVPAILAYLEGFEESTSPRPIERLATDDELPITPAIDAGLSPGERAKTAAWTSYIDTHLGDLVLQSFYALAPNYRKLTLPTLASFLPIPQKYYVPGRLRDMYKPRLEAADLWDLAEDDGNDEQGAATKKATKWMRNPLEKAKEEVTGDEPPEQVKKAFVREKLIERCRATFQLLEGLVPNGSFMFGDRPSSLDLHLAAHILLILHAPLPNPLLRTLVLESFSTLIDHALLVRTFAFPTQALPPTDSIVSSPVSEKAQKHARQLSSSSSPLPYPPIEPLQHLSPSESLKLAWDGVLRTARSIRIGMPGPRATVIDLGLDDATPLERAEAEAEKDLAKWRWAFYAAAGAGIITYGIASGILPVLVGVATGALRVEISEEEGGGEEHGPDDEDN</sequence>
<keyword evidence="5" id="KW-0496">Mitochondrion</keyword>
<dbReference type="InterPro" id="IPR036282">
    <property type="entry name" value="Glutathione-S-Trfase_C_sf"/>
</dbReference>
<keyword evidence="4" id="KW-0653">Protein transport</keyword>
<dbReference type="InterPro" id="IPR019564">
    <property type="entry name" value="Sam37/metaxin_N"/>
</dbReference>
<feature type="domain" description="Mitochondrial outer membrane transport complex Sam37/metaxin N-terminal" evidence="8">
    <location>
        <begin position="20"/>
        <end position="161"/>
    </location>
</feature>
<keyword evidence="7" id="KW-1133">Transmembrane helix</keyword>
<keyword evidence="3" id="KW-1000">Mitochondrion outer membrane</keyword>
<keyword evidence="2" id="KW-0813">Transport</keyword>
<dbReference type="PANTHER" id="PTHR12289">
    <property type="entry name" value="METAXIN RELATED"/>
    <property type="match status" value="1"/>
</dbReference>
<feature type="transmembrane region" description="Helical" evidence="7">
    <location>
        <begin position="401"/>
        <end position="427"/>
    </location>
</feature>
<gene>
    <name evidence="9" type="ORF">M407DRAFT_18562</name>
</gene>
<dbReference type="CDD" id="cd03054">
    <property type="entry name" value="GST_N_Metaxin"/>
    <property type="match status" value="1"/>
</dbReference>
<dbReference type="PANTHER" id="PTHR12289:SF41">
    <property type="entry name" value="FAILED AXON CONNECTIONS-RELATED"/>
    <property type="match status" value="1"/>
</dbReference>
<evidence type="ECO:0000256" key="7">
    <source>
        <dbReference type="SAM" id="Phobius"/>
    </source>
</evidence>
<dbReference type="SUPFAM" id="SSF47616">
    <property type="entry name" value="GST C-terminal domain-like"/>
    <property type="match status" value="1"/>
</dbReference>
<protein>
    <recommendedName>
        <fullName evidence="8">Mitochondrial outer membrane transport complex Sam37/metaxin N-terminal domain-containing protein</fullName>
    </recommendedName>
</protein>
<reference evidence="9 10" key="1">
    <citation type="submission" date="2014-04" db="EMBL/GenBank/DDBJ databases">
        <authorList>
            <consortium name="DOE Joint Genome Institute"/>
            <person name="Kuo A."/>
            <person name="Girlanda M."/>
            <person name="Perotto S."/>
            <person name="Kohler A."/>
            <person name="Nagy L.G."/>
            <person name="Floudas D."/>
            <person name="Copeland A."/>
            <person name="Barry K.W."/>
            <person name="Cichocki N."/>
            <person name="Veneault-Fourrey C."/>
            <person name="LaButti K."/>
            <person name="Lindquist E.A."/>
            <person name="Lipzen A."/>
            <person name="Lundell T."/>
            <person name="Morin E."/>
            <person name="Murat C."/>
            <person name="Sun H."/>
            <person name="Tunlid A."/>
            <person name="Henrissat B."/>
            <person name="Grigoriev I.V."/>
            <person name="Hibbett D.S."/>
            <person name="Martin F."/>
            <person name="Nordberg H.P."/>
            <person name="Cantor M.N."/>
            <person name="Hua S.X."/>
        </authorList>
    </citation>
    <scope>NUCLEOTIDE SEQUENCE [LARGE SCALE GENOMIC DNA]</scope>
    <source>
        <strain evidence="9 10">MUT 4182</strain>
    </source>
</reference>
<evidence type="ECO:0000256" key="4">
    <source>
        <dbReference type="ARBA" id="ARBA00022927"/>
    </source>
</evidence>
<evidence type="ECO:0000256" key="3">
    <source>
        <dbReference type="ARBA" id="ARBA00022787"/>
    </source>
</evidence>
<keyword evidence="6 7" id="KW-0472">Membrane</keyword>
<keyword evidence="10" id="KW-1185">Reference proteome</keyword>
<evidence type="ECO:0000256" key="6">
    <source>
        <dbReference type="ARBA" id="ARBA00023136"/>
    </source>
</evidence>
<accession>A0A0C3QV82</accession>
<dbReference type="STRING" id="1051891.A0A0C3QV82"/>
<keyword evidence="7" id="KW-0812">Transmembrane</keyword>
<proteinExistence type="predicted"/>
<dbReference type="GO" id="GO:0015031">
    <property type="term" value="P:protein transport"/>
    <property type="evidence" value="ECO:0007669"/>
    <property type="project" value="UniProtKB-KW"/>
</dbReference>
<dbReference type="HOGENOM" id="CLU_032751_2_0_1"/>
<dbReference type="AlphaFoldDB" id="A0A0C3QV82"/>
<evidence type="ECO:0000256" key="1">
    <source>
        <dbReference type="ARBA" id="ARBA00004294"/>
    </source>
</evidence>
<evidence type="ECO:0000259" key="8">
    <source>
        <dbReference type="Pfam" id="PF10568"/>
    </source>
</evidence>